<dbReference type="AlphaFoldDB" id="A0A1G8ZMM0"/>
<dbReference type="InterPro" id="IPR023696">
    <property type="entry name" value="Ureohydrolase_dom_sf"/>
</dbReference>
<evidence type="ECO:0000259" key="1">
    <source>
        <dbReference type="Pfam" id="PF00850"/>
    </source>
</evidence>
<reference evidence="2 3" key="1">
    <citation type="submission" date="2016-10" db="EMBL/GenBank/DDBJ databases">
        <authorList>
            <person name="Varghese N."/>
            <person name="Submissions S."/>
        </authorList>
    </citation>
    <scope>NUCLEOTIDE SEQUENCE [LARGE SCALE GENOMIC DNA]</scope>
    <source>
        <strain evidence="2 3">DSM 2373</strain>
    </source>
</reference>
<dbReference type="InterPro" id="IPR000286">
    <property type="entry name" value="HDACs"/>
</dbReference>
<dbReference type="InterPro" id="IPR023801">
    <property type="entry name" value="His_deacetylse_dom"/>
</dbReference>
<dbReference type="GO" id="GO:0004407">
    <property type="term" value="F:histone deacetylase activity"/>
    <property type="evidence" value="ECO:0007669"/>
    <property type="project" value="TreeGrafter"/>
</dbReference>
<dbReference type="PANTHER" id="PTHR10625:SF10">
    <property type="entry name" value="HISTONE DEACETYLASE HDAC1"/>
    <property type="match status" value="1"/>
</dbReference>
<dbReference type="EMBL" id="FNFT01000004">
    <property type="protein sequence ID" value="SDK15635.1"/>
    <property type="molecule type" value="Genomic_DNA"/>
</dbReference>
<accession>A0A1G8ZMM0</accession>
<dbReference type="Gene3D" id="3.40.800.20">
    <property type="entry name" value="Histone deacetylase domain"/>
    <property type="match status" value="1"/>
</dbReference>
<dbReference type="CDD" id="cd09992">
    <property type="entry name" value="HDAC_classII"/>
    <property type="match status" value="1"/>
</dbReference>
<gene>
    <name evidence="2" type="ORF">SAMN04488571_104240</name>
</gene>
<feature type="domain" description="Histone deacetylase" evidence="1">
    <location>
        <begin position="28"/>
        <end position="291"/>
    </location>
</feature>
<name>A0A1G8ZMM0_9EURY</name>
<protein>
    <submittedName>
        <fullName evidence="2">Acetoin utilization deacetylase AcuC</fullName>
    </submittedName>
</protein>
<evidence type="ECO:0000313" key="2">
    <source>
        <dbReference type="EMBL" id="SDK15635.1"/>
    </source>
</evidence>
<dbReference type="PANTHER" id="PTHR10625">
    <property type="entry name" value="HISTONE DEACETYLASE HDAC1-RELATED"/>
    <property type="match status" value="1"/>
</dbReference>
<dbReference type="InterPro" id="IPR037138">
    <property type="entry name" value="His_deacetylse_dom_sf"/>
</dbReference>
<organism evidence="2 3">
    <name type="scientific">Methanoculleus thermophilus</name>
    <dbReference type="NCBI Taxonomy" id="2200"/>
    <lineage>
        <taxon>Archaea</taxon>
        <taxon>Methanobacteriati</taxon>
        <taxon>Methanobacteriota</taxon>
        <taxon>Stenosarchaea group</taxon>
        <taxon>Methanomicrobia</taxon>
        <taxon>Methanomicrobiales</taxon>
        <taxon>Methanomicrobiaceae</taxon>
        <taxon>Methanoculleus</taxon>
    </lineage>
</organism>
<dbReference type="SUPFAM" id="SSF52768">
    <property type="entry name" value="Arginase/deacetylase"/>
    <property type="match status" value="1"/>
</dbReference>
<dbReference type="RefSeq" id="WP_433450306.1">
    <property type="nucleotide sequence ID" value="NZ_JBMNQR010000057.1"/>
</dbReference>
<evidence type="ECO:0000313" key="3">
    <source>
        <dbReference type="Proteomes" id="UP000326500"/>
    </source>
</evidence>
<sequence length="335" mass="35828">MIGASNLRVMPYSIVTGDLFRAHDDPGHPESQGRLDAALLGVPADARRITPKQATLADLALVHTHRHIEAVRSFCRECPPRRACYIDPDTYVTQGSFDSALYAAGGAILTVNRALDGEHSFALVRPPGHHAEPNRAMGFCLFNNVAVAVERALREIDRVAILDWDVHHGNGTQAVFYTSGQVLYCSVHQAGIFPGTGWPDEQGAGHIINAPLEPGSTGADYALVFRKVFIPALERFEPDLVVVSAGQDALFDDPLGSMRLRPEDFGVLVGMLVDQSPTPLALVLEGGYGRSHPEAIGAICAALDGGRFTPTGGEPKASTRRLADALGGIERTLPA</sequence>
<proteinExistence type="predicted"/>
<dbReference type="STRING" id="2200.GCA_001571405_01314"/>
<dbReference type="Proteomes" id="UP000326500">
    <property type="component" value="Unassembled WGS sequence"/>
</dbReference>
<dbReference type="PRINTS" id="PR01270">
    <property type="entry name" value="HDASUPER"/>
</dbReference>
<dbReference type="Pfam" id="PF00850">
    <property type="entry name" value="Hist_deacetyl"/>
    <property type="match status" value="1"/>
</dbReference>
<keyword evidence="3" id="KW-1185">Reference proteome</keyword>
<dbReference type="GO" id="GO:0040029">
    <property type="term" value="P:epigenetic regulation of gene expression"/>
    <property type="evidence" value="ECO:0007669"/>
    <property type="project" value="TreeGrafter"/>
</dbReference>